<evidence type="ECO:0000313" key="2">
    <source>
        <dbReference type="Proteomes" id="UP001164965"/>
    </source>
</evidence>
<dbReference type="RefSeq" id="WP_265382803.1">
    <property type="nucleotide sequence ID" value="NZ_CP110615.1"/>
</dbReference>
<name>A0ABY6NZ85_9NOCA</name>
<dbReference type="EMBL" id="CP110615">
    <property type="protein sequence ID" value="UZJ24697.1"/>
    <property type="molecule type" value="Genomic_DNA"/>
</dbReference>
<keyword evidence="2" id="KW-1185">Reference proteome</keyword>
<protein>
    <submittedName>
        <fullName evidence="1">Uncharacterized protein</fullName>
    </submittedName>
</protein>
<organism evidence="1 2">
    <name type="scientific">Rhodococcus antarcticus</name>
    <dbReference type="NCBI Taxonomy" id="2987751"/>
    <lineage>
        <taxon>Bacteria</taxon>
        <taxon>Bacillati</taxon>
        <taxon>Actinomycetota</taxon>
        <taxon>Actinomycetes</taxon>
        <taxon>Mycobacteriales</taxon>
        <taxon>Nocardiaceae</taxon>
        <taxon>Rhodococcus</taxon>
    </lineage>
</organism>
<gene>
    <name evidence="1" type="ORF">RHODO2019_16535</name>
</gene>
<proteinExistence type="predicted"/>
<reference evidence="1" key="1">
    <citation type="submission" date="2022-10" db="EMBL/GenBank/DDBJ databases">
        <title>Rhodococcus sp.75.</title>
        <authorList>
            <person name="Sun M."/>
        </authorList>
    </citation>
    <scope>NUCLEOTIDE SEQUENCE</scope>
    <source>
        <strain evidence="1">75</strain>
    </source>
</reference>
<accession>A0ABY6NZ85</accession>
<dbReference type="Proteomes" id="UP001164965">
    <property type="component" value="Chromosome"/>
</dbReference>
<sequence>MAVTAATAPDVSRDAARAELLAALGESQRGSLGALGRAQVWLRSNGVRV</sequence>
<evidence type="ECO:0000313" key="1">
    <source>
        <dbReference type="EMBL" id="UZJ24697.1"/>
    </source>
</evidence>